<evidence type="ECO:0000313" key="3">
    <source>
        <dbReference type="Proteomes" id="UP001165080"/>
    </source>
</evidence>
<dbReference type="Gene3D" id="2.160.20.60">
    <property type="entry name" value="Glutamate synthase, alpha subunit, C-terminal domain"/>
    <property type="match status" value="1"/>
</dbReference>
<dbReference type="CDD" id="cd00504">
    <property type="entry name" value="GXGXG"/>
    <property type="match status" value="1"/>
</dbReference>
<dbReference type="AlphaFoldDB" id="A0A9W6C3L3"/>
<dbReference type="SUPFAM" id="SSF56235">
    <property type="entry name" value="N-terminal nucleophile aminohydrolases (Ntn hydrolases)"/>
    <property type="match status" value="1"/>
</dbReference>
<dbReference type="Gene3D" id="3.60.20.10">
    <property type="entry name" value="Glutamine Phosphoribosylpyrophosphate, subunit 1, domain 1"/>
    <property type="match status" value="1"/>
</dbReference>
<evidence type="ECO:0000259" key="1">
    <source>
        <dbReference type="PROSITE" id="PS51278"/>
    </source>
</evidence>
<dbReference type="PROSITE" id="PS51278">
    <property type="entry name" value="GATASE_TYPE_2"/>
    <property type="match status" value="1"/>
</dbReference>
<comment type="caution">
    <text evidence="2">The sequence shown here is derived from an EMBL/GenBank/DDBJ whole genome shotgun (WGS) entry which is preliminary data.</text>
</comment>
<dbReference type="PANTHER" id="PTHR39673">
    <property type="entry name" value="TUNGSTEN FORMYLMETHANOFURAN DEHYDROGENASE, SUBUNIT C (FWDC)"/>
    <property type="match status" value="1"/>
</dbReference>
<reference evidence="2 3" key="1">
    <citation type="journal article" date="2023" name="Commun. Biol.">
        <title>Reorganization of the ancestral sex-determining regions during the evolution of trioecy in Pleodorina starrii.</title>
        <authorList>
            <person name="Takahashi K."/>
            <person name="Suzuki S."/>
            <person name="Kawai-Toyooka H."/>
            <person name="Yamamoto K."/>
            <person name="Hamaji T."/>
            <person name="Ootsuki R."/>
            <person name="Yamaguchi H."/>
            <person name="Kawachi M."/>
            <person name="Higashiyama T."/>
            <person name="Nozaki H."/>
        </authorList>
    </citation>
    <scope>NUCLEOTIDE SEQUENCE [LARGE SCALE GENOMIC DNA]</scope>
    <source>
        <strain evidence="2 3">NIES-4479</strain>
    </source>
</reference>
<dbReference type="InterPro" id="IPR029055">
    <property type="entry name" value="Ntn_hydrolases_N"/>
</dbReference>
<name>A0A9W6C3L3_9CHLO</name>
<organism evidence="2 3">
    <name type="scientific">Pleodorina starrii</name>
    <dbReference type="NCBI Taxonomy" id="330485"/>
    <lineage>
        <taxon>Eukaryota</taxon>
        <taxon>Viridiplantae</taxon>
        <taxon>Chlorophyta</taxon>
        <taxon>core chlorophytes</taxon>
        <taxon>Chlorophyceae</taxon>
        <taxon>CS clade</taxon>
        <taxon>Chlamydomonadales</taxon>
        <taxon>Volvocaceae</taxon>
        <taxon>Pleodorina</taxon>
    </lineage>
</organism>
<gene>
    <name evidence="2" type="primary">PLESTB003987</name>
    <name evidence="2" type="ORF">PLESTB_001948300</name>
</gene>
<proteinExistence type="predicted"/>
<dbReference type="SUPFAM" id="SSF69336">
    <property type="entry name" value="Alpha subunit of glutamate synthase, C-terminal domain"/>
    <property type="match status" value="1"/>
</dbReference>
<dbReference type="InterPro" id="IPR036485">
    <property type="entry name" value="Glu_synth_asu_C_sf"/>
</dbReference>
<dbReference type="PANTHER" id="PTHR39673:SF5">
    <property type="entry name" value="TUNGSTEN-CONTAINING FORMYLMETHANOFURAN DEHYDROGENASE 2 SUBUNIT C"/>
    <property type="match status" value="1"/>
</dbReference>
<evidence type="ECO:0000313" key="2">
    <source>
        <dbReference type="EMBL" id="GLC62827.1"/>
    </source>
</evidence>
<keyword evidence="3" id="KW-1185">Reference proteome</keyword>
<feature type="domain" description="Glutamine amidotransferase type-2" evidence="1">
    <location>
        <begin position="7"/>
        <end position="359"/>
    </location>
</feature>
<dbReference type="Proteomes" id="UP001165080">
    <property type="component" value="Unassembled WGS sequence"/>
</dbReference>
<dbReference type="GO" id="GO:0016491">
    <property type="term" value="F:oxidoreductase activity"/>
    <property type="evidence" value="ECO:0007669"/>
    <property type="project" value="InterPro"/>
</dbReference>
<dbReference type="InterPro" id="IPR017932">
    <property type="entry name" value="GATase_2_dom"/>
</dbReference>
<accession>A0A9W6C3L3</accession>
<sequence>MTETKMCGIVGLFLKKEELRPKLGELLTDMLVTMTDRGPDSAGIAIYGDEAGRLKLTVQSDTPEATFHGLDVALSHAIESPVAMRVIDTHAVLTLPEAAEAQARAYLAEKGIRVMGAGHAMEIYKEVGLPRDVARRFQLRGMAGSHGIGHTRMATESAVTTLGAHPFSTGTDQCLVHNGSLSNHNQMRRVLSEKGFAPQTANDTEVAACYISSRLAEGANLGEALEGTLKDLDGFFTFVVGTRNGFGVTIDLSSTTLRDLNSALQAQAAQTNQTEWVVENPKGAHAIAVGLDAPIEVTVKGSTGYYCAGMNKQATVRVTGSAGPGVAENMMSGTVIIDGDASQYAGATGHGGLLVIKGNASSRCGISMKGIDIVVFGNIGHMSAFMAQSGNLVVLGDAGDALGDSLYEARLFVRGSVKSLGSDCIEKEMRPEHIEILRDLLQRSGADADPSEFKRYGSARTLYNFHVDHAGAY</sequence>
<protein>
    <recommendedName>
        <fullName evidence="1">Glutamine amidotransferase type-2 domain-containing protein</fullName>
    </recommendedName>
</protein>
<dbReference type="EMBL" id="BRXU01000073">
    <property type="protein sequence ID" value="GLC62827.1"/>
    <property type="molecule type" value="Genomic_DNA"/>
</dbReference>
<dbReference type="Pfam" id="PF13522">
    <property type="entry name" value="GATase_6"/>
    <property type="match status" value="1"/>
</dbReference>